<organism evidence="1 2">
    <name type="scientific">Tritrichomonas foetus</name>
    <dbReference type="NCBI Taxonomy" id="1144522"/>
    <lineage>
        <taxon>Eukaryota</taxon>
        <taxon>Metamonada</taxon>
        <taxon>Parabasalia</taxon>
        <taxon>Tritrichomonadida</taxon>
        <taxon>Tritrichomonadidae</taxon>
        <taxon>Tritrichomonas</taxon>
    </lineage>
</organism>
<proteinExistence type="predicted"/>
<dbReference type="GeneID" id="94847561"/>
<protein>
    <submittedName>
        <fullName evidence="1">Uncharacterized protein</fullName>
    </submittedName>
</protein>
<comment type="caution">
    <text evidence="1">The sequence shown here is derived from an EMBL/GenBank/DDBJ whole genome shotgun (WGS) entry which is preliminary data.</text>
</comment>
<keyword evidence="2" id="KW-1185">Reference proteome</keyword>
<name>A0A1J4J9C6_9EUKA</name>
<dbReference type="Proteomes" id="UP000179807">
    <property type="component" value="Unassembled WGS sequence"/>
</dbReference>
<dbReference type="AlphaFoldDB" id="A0A1J4J9C6"/>
<dbReference type="EMBL" id="MLAK01001357">
    <property type="protein sequence ID" value="OHS94021.1"/>
    <property type="molecule type" value="Genomic_DNA"/>
</dbReference>
<gene>
    <name evidence="1" type="ORF">TRFO_39818</name>
</gene>
<evidence type="ECO:0000313" key="2">
    <source>
        <dbReference type="Proteomes" id="UP000179807"/>
    </source>
</evidence>
<dbReference type="RefSeq" id="XP_068347158.1">
    <property type="nucleotide sequence ID" value="XM_068512857.1"/>
</dbReference>
<evidence type="ECO:0000313" key="1">
    <source>
        <dbReference type="EMBL" id="OHS94021.1"/>
    </source>
</evidence>
<dbReference type="VEuPathDB" id="TrichDB:TRFO_39818"/>
<reference evidence="1" key="1">
    <citation type="submission" date="2016-10" db="EMBL/GenBank/DDBJ databases">
        <authorList>
            <person name="Benchimol M."/>
            <person name="Almeida L.G."/>
            <person name="Vasconcelos A.T."/>
            <person name="Perreira-Neves A."/>
            <person name="Rosa I.A."/>
            <person name="Tasca T."/>
            <person name="Bogo M.R."/>
            <person name="de Souza W."/>
        </authorList>
    </citation>
    <scope>NUCLEOTIDE SEQUENCE [LARGE SCALE GENOMIC DNA]</scope>
    <source>
        <strain evidence="1">K</strain>
    </source>
</reference>
<sequence length="84" mass="10064">MTEPREVQDQVRKASEEYETRIKNFNLLDLNQFDDELQMDNLPKQTRKVIYEIASDVCMHFLLLHSDENEYKDKIDEIKMTAVL</sequence>
<accession>A0A1J4J9C6</accession>